<evidence type="ECO:0000259" key="3">
    <source>
        <dbReference type="PROSITE" id="PS51918"/>
    </source>
</evidence>
<dbReference type="SUPFAM" id="SSF102114">
    <property type="entry name" value="Radical SAM enzymes"/>
    <property type="match status" value="1"/>
</dbReference>
<keyword evidence="2" id="KW-0949">S-adenosyl-L-methionine</keyword>
<comment type="similarity">
    <text evidence="1">Belongs to the anaerobic coproporphyrinogen-III oxidase family. HemW subfamily.</text>
</comment>
<evidence type="ECO:0000313" key="4">
    <source>
        <dbReference type="EMBL" id="KGE89000.1"/>
    </source>
</evidence>
<keyword evidence="2" id="KW-0408">Iron</keyword>
<accession>A0A098SA48</accession>
<dbReference type="PANTHER" id="PTHR13932">
    <property type="entry name" value="COPROPORPHYRINIGEN III OXIDASE"/>
    <property type="match status" value="1"/>
</dbReference>
<dbReference type="SFLD" id="SFLDG01082">
    <property type="entry name" value="B12-binding_domain_containing"/>
    <property type="match status" value="1"/>
</dbReference>
<name>A0A098SA48_9BACT</name>
<dbReference type="CDD" id="cd01335">
    <property type="entry name" value="Radical_SAM"/>
    <property type="match status" value="1"/>
</dbReference>
<dbReference type="Gene3D" id="3.80.30.20">
    <property type="entry name" value="tm_1862 like domain"/>
    <property type="match status" value="1"/>
</dbReference>
<dbReference type="GO" id="GO:0006779">
    <property type="term" value="P:porphyrin-containing compound biosynthetic process"/>
    <property type="evidence" value="ECO:0007669"/>
    <property type="project" value="InterPro"/>
</dbReference>
<dbReference type="AlphaFoldDB" id="A0A098SA48"/>
<keyword evidence="2" id="KW-0411">Iron-sulfur</keyword>
<dbReference type="InterPro" id="IPR007197">
    <property type="entry name" value="rSAM"/>
</dbReference>
<dbReference type="SFLD" id="SFLDF00562">
    <property type="entry name" value="HemN-like__clustered_with_heat"/>
    <property type="match status" value="1"/>
</dbReference>
<dbReference type="EMBL" id="JPOS01000012">
    <property type="protein sequence ID" value="KGE89000.1"/>
    <property type="molecule type" value="Genomic_DNA"/>
</dbReference>
<keyword evidence="5" id="KW-1185">Reference proteome</keyword>
<dbReference type="RefSeq" id="WP_044216765.1">
    <property type="nucleotide sequence ID" value="NZ_JBKAGJ010000050.1"/>
</dbReference>
<comment type="function">
    <text evidence="2">Probably acts as a heme chaperone, transferring heme to an unknown acceptor. Binds one molecule of heme per monomer, possibly covalently. Binds 1 [4Fe-4S] cluster. The cluster is coordinated with 3 cysteines and an exchangeable S-adenosyl-L-methionine.</text>
</comment>
<feature type="domain" description="Radical SAM core" evidence="3">
    <location>
        <begin position="1"/>
        <end position="231"/>
    </location>
</feature>
<comment type="subcellular location">
    <subcellularLocation>
        <location evidence="2">Cytoplasm</location>
    </subcellularLocation>
</comment>
<dbReference type="GO" id="GO:0004109">
    <property type="term" value="F:coproporphyrinogen oxidase activity"/>
    <property type="evidence" value="ECO:0007669"/>
    <property type="project" value="InterPro"/>
</dbReference>
<dbReference type="InterPro" id="IPR058240">
    <property type="entry name" value="rSAM_sf"/>
</dbReference>
<reference evidence="4 5" key="1">
    <citation type="journal article" date="2014" name="Int. J. Syst. Evol. Microbiol.">
        <title>Phaeodactylibacter xiamenensis gen. nov., sp. nov., a member of the family Saprospiraceae isolated from the marine alga Phaeodactylum tricornutum.</title>
        <authorList>
            <person name="Chen Z.Jr."/>
            <person name="Lei X."/>
            <person name="Lai Q."/>
            <person name="Li Y."/>
            <person name="Zhang B."/>
            <person name="Zhang J."/>
            <person name="Zhang H."/>
            <person name="Yang L."/>
            <person name="Zheng W."/>
            <person name="Tian Y."/>
            <person name="Yu Z."/>
            <person name="Xu H.Jr."/>
            <person name="Zheng T."/>
        </authorList>
    </citation>
    <scope>NUCLEOTIDE SEQUENCE [LARGE SCALE GENOMIC DNA]</scope>
    <source>
        <strain evidence="4 5">KD52</strain>
    </source>
</reference>
<dbReference type="InterPro" id="IPR004559">
    <property type="entry name" value="HemW-like"/>
</dbReference>
<dbReference type="PANTHER" id="PTHR13932:SF5">
    <property type="entry name" value="RADICAL S-ADENOSYL METHIONINE DOMAIN-CONTAINING PROTEIN 1, MITOCHONDRIAL"/>
    <property type="match status" value="1"/>
</dbReference>
<dbReference type="OrthoDB" id="9808022at2"/>
<comment type="caution">
    <text evidence="4">The sequence shown here is derived from an EMBL/GenBank/DDBJ whole genome shotgun (WGS) entry which is preliminary data.</text>
</comment>
<keyword evidence="2" id="KW-0004">4Fe-4S</keyword>
<evidence type="ECO:0000256" key="2">
    <source>
        <dbReference type="RuleBase" id="RU364116"/>
    </source>
</evidence>
<proteinExistence type="inferred from homology"/>
<evidence type="ECO:0000313" key="5">
    <source>
        <dbReference type="Proteomes" id="UP000029736"/>
    </source>
</evidence>
<dbReference type="Proteomes" id="UP000029736">
    <property type="component" value="Unassembled WGS sequence"/>
</dbReference>
<keyword evidence="2" id="KW-0479">Metal-binding</keyword>
<evidence type="ECO:0000256" key="1">
    <source>
        <dbReference type="ARBA" id="ARBA00006100"/>
    </source>
</evidence>
<dbReference type="GO" id="GO:0005737">
    <property type="term" value="C:cytoplasm"/>
    <property type="evidence" value="ECO:0007669"/>
    <property type="project" value="UniProtKB-SubCell"/>
</dbReference>
<dbReference type="Pfam" id="PF04055">
    <property type="entry name" value="Radical_SAM"/>
    <property type="match status" value="1"/>
</dbReference>
<sequence>MPGIYFHIPFCKQACHYCNFHFSTSLKYKSQVVEAMLKELHWRAGYLPQEPLQSLYFGGGTPSLLEAEELAAFFDAVARHFELAPDAEITLEANPDDLTPEKLQALRASPVNRLSIGIQSFYEEDLTFFNRAHNAAEARQCVERARAAGFRDLTVDLIYGAPTMPDAHWAANLKAVLEAEVPHFSAYALTVEPQTALDYFVRKGKVPPVEEAAAARHFEMLVEMTSAAGYEQYEVSNFALPGRYALHNSSYWKGEPYLGIGPSAHSFNGHSRQWNVANNAKYLKAMATSDLGQAIGLGLFEKEGLSTADQYNEYVMTGLRTIWGVSLHTIRSRFGVEYAAHFEREVARFEAAGQVVSAHGKYWLPGTHRFMADGIAADLFW</sequence>
<dbReference type="InterPro" id="IPR006638">
    <property type="entry name" value="Elp3/MiaA/NifB-like_rSAM"/>
</dbReference>
<dbReference type="STRING" id="1524460.IX84_04225"/>
<dbReference type="InterPro" id="IPR023404">
    <property type="entry name" value="rSAM_horseshoe"/>
</dbReference>
<keyword evidence="2" id="KW-0349">Heme</keyword>
<dbReference type="InterPro" id="IPR034505">
    <property type="entry name" value="Coproporphyrinogen-III_oxidase"/>
</dbReference>
<dbReference type="InterPro" id="IPR010723">
    <property type="entry name" value="HemN_C"/>
</dbReference>
<dbReference type="SFLD" id="SFLDS00029">
    <property type="entry name" value="Radical_SAM"/>
    <property type="match status" value="1"/>
</dbReference>
<dbReference type="Pfam" id="PF06969">
    <property type="entry name" value="HemN_C"/>
    <property type="match status" value="1"/>
</dbReference>
<dbReference type="SFLD" id="SFLDG01065">
    <property type="entry name" value="anaerobic_coproporphyrinogen-I"/>
    <property type="match status" value="1"/>
</dbReference>
<gene>
    <name evidence="4" type="ORF">IX84_04225</name>
</gene>
<dbReference type="NCBIfam" id="TIGR00539">
    <property type="entry name" value="hemN_rel"/>
    <property type="match status" value="1"/>
</dbReference>
<protein>
    <recommendedName>
        <fullName evidence="2">Heme chaperone HemW</fullName>
    </recommendedName>
</protein>
<organism evidence="4 5">
    <name type="scientific">Phaeodactylibacter xiamenensis</name>
    <dbReference type="NCBI Taxonomy" id="1524460"/>
    <lineage>
        <taxon>Bacteria</taxon>
        <taxon>Pseudomonadati</taxon>
        <taxon>Bacteroidota</taxon>
        <taxon>Saprospiria</taxon>
        <taxon>Saprospirales</taxon>
        <taxon>Haliscomenobacteraceae</taxon>
        <taxon>Phaeodactylibacter</taxon>
    </lineage>
</organism>
<keyword evidence="2" id="KW-0143">Chaperone</keyword>
<dbReference type="GO" id="GO:0046872">
    <property type="term" value="F:metal ion binding"/>
    <property type="evidence" value="ECO:0007669"/>
    <property type="project" value="UniProtKB-UniRule"/>
</dbReference>
<keyword evidence="2" id="KW-0963">Cytoplasm</keyword>
<dbReference type="GO" id="GO:0051539">
    <property type="term" value="F:4 iron, 4 sulfur cluster binding"/>
    <property type="evidence" value="ECO:0007669"/>
    <property type="project" value="UniProtKB-UniRule"/>
</dbReference>
<dbReference type="PROSITE" id="PS51918">
    <property type="entry name" value="RADICAL_SAM"/>
    <property type="match status" value="1"/>
</dbReference>
<dbReference type="SFLD" id="SFLDF00288">
    <property type="entry name" value="HemN-like__clustered_with_nucl"/>
    <property type="match status" value="1"/>
</dbReference>
<dbReference type="SMART" id="SM00729">
    <property type="entry name" value="Elp3"/>
    <property type="match status" value="1"/>
</dbReference>